<dbReference type="AlphaFoldDB" id="A0A803YGS6"/>
<proteinExistence type="predicted"/>
<keyword evidence="1" id="KW-0472">Membrane</keyword>
<dbReference type="GeneTree" id="ENSGT00630000090989"/>
<keyword evidence="1" id="KW-0812">Transmembrane</keyword>
<name>A0A803YGS6_MELGA</name>
<evidence type="ECO:0000313" key="2">
    <source>
        <dbReference type="Ensembl" id="ENSMGAP00000030973.1"/>
    </source>
</evidence>
<keyword evidence="3" id="KW-1185">Reference proteome</keyword>
<reference evidence="2" key="3">
    <citation type="submission" date="2025-09" db="UniProtKB">
        <authorList>
            <consortium name="Ensembl"/>
        </authorList>
    </citation>
    <scope>IDENTIFICATION</scope>
</reference>
<keyword evidence="1" id="KW-1133">Transmembrane helix</keyword>
<dbReference type="Ensembl" id="ENSMGAT00000028657.1">
    <property type="protein sequence ID" value="ENSMGAP00000030973.1"/>
    <property type="gene ID" value="ENSMGAG00000021992.1"/>
</dbReference>
<dbReference type="InParanoid" id="A0A803YGS6"/>
<dbReference type="Proteomes" id="UP000001645">
    <property type="component" value="Unplaced"/>
</dbReference>
<evidence type="ECO:0000256" key="1">
    <source>
        <dbReference type="SAM" id="Phobius"/>
    </source>
</evidence>
<reference evidence="2" key="1">
    <citation type="journal article" date="2010" name="PLoS Biol.">
        <title>Multi-platform next-generation sequencing of the domestic turkey (Meleagris gallopavo): genome assembly and analysis.</title>
        <authorList>
            <person name="Dalloul R.A."/>
            <person name="Long J.A."/>
            <person name="Zimin A.V."/>
            <person name="Aslam L."/>
            <person name="Beal K."/>
            <person name="Blomberg L.A."/>
            <person name="Bouffard P."/>
            <person name="Burt D.W."/>
            <person name="Crasta O."/>
            <person name="Crooijmans R.P."/>
            <person name="Cooper K."/>
            <person name="Coulombe R.A."/>
            <person name="De S."/>
            <person name="Delany M.E."/>
            <person name="Dodgson J.B."/>
            <person name="Dong J.J."/>
            <person name="Evans C."/>
            <person name="Frederickson K.M."/>
            <person name="Flicek P."/>
            <person name="Florea L."/>
            <person name="Folkerts O."/>
            <person name="Groenen M.A."/>
            <person name="Harkins T.T."/>
            <person name="Herrero J."/>
            <person name="Hoffmann S."/>
            <person name="Megens H.J."/>
            <person name="Jiang A."/>
            <person name="de Jong P."/>
            <person name="Kaiser P."/>
            <person name="Kim H."/>
            <person name="Kim K.W."/>
            <person name="Kim S."/>
            <person name="Langenberger D."/>
            <person name="Lee M.K."/>
            <person name="Lee T."/>
            <person name="Mane S."/>
            <person name="Marcais G."/>
            <person name="Marz M."/>
            <person name="McElroy A.P."/>
            <person name="Modise T."/>
            <person name="Nefedov M."/>
            <person name="Notredame C."/>
            <person name="Paton I.R."/>
            <person name="Payne W.S."/>
            <person name="Pertea G."/>
            <person name="Prickett D."/>
            <person name="Puiu D."/>
            <person name="Qioa D."/>
            <person name="Raineri E."/>
            <person name="Ruffier M."/>
            <person name="Salzberg S.L."/>
            <person name="Schatz M.C."/>
            <person name="Scheuring C."/>
            <person name="Schmidt C.J."/>
            <person name="Schroeder S."/>
            <person name="Searle S.M."/>
            <person name="Smith E.J."/>
            <person name="Smith J."/>
            <person name="Sonstegard T.S."/>
            <person name="Stadler P.F."/>
            <person name="Tafer H."/>
            <person name="Tu Z.J."/>
            <person name="Van Tassell C.P."/>
            <person name="Vilella A.J."/>
            <person name="Williams K.P."/>
            <person name="Yorke J.A."/>
            <person name="Zhang L."/>
            <person name="Zhang H.B."/>
            <person name="Zhang X."/>
            <person name="Zhang Y."/>
            <person name="Reed K.M."/>
        </authorList>
    </citation>
    <scope>NUCLEOTIDE SEQUENCE [LARGE SCALE GENOMIC DNA]</scope>
</reference>
<reference evidence="2" key="2">
    <citation type="submission" date="2025-08" db="UniProtKB">
        <authorList>
            <consortium name="Ensembl"/>
        </authorList>
    </citation>
    <scope>IDENTIFICATION</scope>
</reference>
<feature type="transmembrane region" description="Helical" evidence="1">
    <location>
        <begin position="84"/>
        <end position="106"/>
    </location>
</feature>
<feature type="transmembrane region" description="Helical" evidence="1">
    <location>
        <begin position="46"/>
        <end position="64"/>
    </location>
</feature>
<protein>
    <submittedName>
        <fullName evidence="2">Uncharacterized protein</fullName>
    </submittedName>
</protein>
<evidence type="ECO:0000313" key="3">
    <source>
        <dbReference type="Proteomes" id="UP000001645"/>
    </source>
</evidence>
<sequence length="111" mass="12920">MKGICRGEIRAKESKLADFWERGCTKCGRLDFILVKKMEIKSGFTFWNLVFLLMVSCVKGRVAFEVCIFRGPLLLVRALQALAFLYAKVYLKNMFLFYFIYLPWALCNGKI</sequence>
<organism evidence="2 3">
    <name type="scientific">Meleagris gallopavo</name>
    <name type="common">Wild turkey</name>
    <dbReference type="NCBI Taxonomy" id="9103"/>
    <lineage>
        <taxon>Eukaryota</taxon>
        <taxon>Metazoa</taxon>
        <taxon>Chordata</taxon>
        <taxon>Craniata</taxon>
        <taxon>Vertebrata</taxon>
        <taxon>Euteleostomi</taxon>
        <taxon>Archelosauria</taxon>
        <taxon>Archosauria</taxon>
        <taxon>Dinosauria</taxon>
        <taxon>Saurischia</taxon>
        <taxon>Theropoda</taxon>
        <taxon>Coelurosauria</taxon>
        <taxon>Aves</taxon>
        <taxon>Neognathae</taxon>
        <taxon>Galloanserae</taxon>
        <taxon>Galliformes</taxon>
        <taxon>Phasianidae</taxon>
        <taxon>Meleagridinae</taxon>
        <taxon>Meleagris</taxon>
    </lineage>
</organism>
<accession>A0A803YGS6</accession>